<proteinExistence type="predicted"/>
<evidence type="ECO:0000313" key="2">
    <source>
        <dbReference type="Proteomes" id="UP000499080"/>
    </source>
</evidence>
<protein>
    <submittedName>
        <fullName evidence="1">Uncharacterized protein</fullName>
    </submittedName>
</protein>
<reference evidence="1 2" key="1">
    <citation type="journal article" date="2019" name="Sci. Rep.">
        <title>Orb-weaving spider Araneus ventricosus genome elucidates the spidroin gene catalogue.</title>
        <authorList>
            <person name="Kono N."/>
            <person name="Nakamura H."/>
            <person name="Ohtoshi R."/>
            <person name="Moran D.A.P."/>
            <person name="Shinohara A."/>
            <person name="Yoshida Y."/>
            <person name="Fujiwara M."/>
            <person name="Mori M."/>
            <person name="Tomita M."/>
            <person name="Arakawa K."/>
        </authorList>
    </citation>
    <scope>NUCLEOTIDE SEQUENCE [LARGE SCALE GENOMIC DNA]</scope>
</reference>
<dbReference type="InterPro" id="IPR036397">
    <property type="entry name" value="RNaseH_sf"/>
</dbReference>
<sequence>MDLLKEMFPKHLISLRGGISWPPRSPDLLPRDYFLWGFLKSEAYKNRPRTTEELMAAIRQEIAAIPQAMT</sequence>
<feature type="non-terminal residue" evidence="1">
    <location>
        <position position="70"/>
    </location>
</feature>
<gene>
    <name evidence="1" type="ORF">AVEN_133645_1</name>
</gene>
<dbReference type="EMBL" id="BGPR01050543">
    <property type="protein sequence ID" value="GBO27533.1"/>
    <property type="molecule type" value="Genomic_DNA"/>
</dbReference>
<dbReference type="PANTHER" id="PTHR47326:SF1">
    <property type="entry name" value="HTH PSQ-TYPE DOMAIN-CONTAINING PROTEIN"/>
    <property type="match status" value="1"/>
</dbReference>
<keyword evidence="2" id="KW-1185">Reference proteome</keyword>
<dbReference type="GO" id="GO:0003676">
    <property type="term" value="F:nucleic acid binding"/>
    <property type="evidence" value="ECO:0007669"/>
    <property type="project" value="InterPro"/>
</dbReference>
<dbReference type="Gene3D" id="3.30.420.10">
    <property type="entry name" value="Ribonuclease H-like superfamily/Ribonuclease H"/>
    <property type="match status" value="1"/>
</dbReference>
<dbReference type="OrthoDB" id="9971063at2759"/>
<dbReference type="PANTHER" id="PTHR47326">
    <property type="entry name" value="TRANSPOSABLE ELEMENT TC3 TRANSPOSASE-LIKE PROTEIN"/>
    <property type="match status" value="1"/>
</dbReference>
<dbReference type="Proteomes" id="UP000499080">
    <property type="component" value="Unassembled WGS sequence"/>
</dbReference>
<organism evidence="1 2">
    <name type="scientific">Araneus ventricosus</name>
    <name type="common">Orbweaver spider</name>
    <name type="synonym">Epeira ventricosa</name>
    <dbReference type="NCBI Taxonomy" id="182803"/>
    <lineage>
        <taxon>Eukaryota</taxon>
        <taxon>Metazoa</taxon>
        <taxon>Ecdysozoa</taxon>
        <taxon>Arthropoda</taxon>
        <taxon>Chelicerata</taxon>
        <taxon>Arachnida</taxon>
        <taxon>Araneae</taxon>
        <taxon>Araneomorphae</taxon>
        <taxon>Entelegynae</taxon>
        <taxon>Araneoidea</taxon>
        <taxon>Araneidae</taxon>
        <taxon>Araneus</taxon>
    </lineage>
</organism>
<comment type="caution">
    <text evidence="1">The sequence shown here is derived from an EMBL/GenBank/DDBJ whole genome shotgun (WGS) entry which is preliminary data.</text>
</comment>
<dbReference type="AlphaFoldDB" id="A0A4Y2VQ72"/>
<name>A0A4Y2VQ72_ARAVE</name>
<evidence type="ECO:0000313" key="1">
    <source>
        <dbReference type="EMBL" id="GBO27533.1"/>
    </source>
</evidence>
<accession>A0A4Y2VQ72</accession>